<dbReference type="InterPro" id="IPR025708">
    <property type="entry name" value="HSP15"/>
</dbReference>
<dbReference type="InterPro" id="IPR036986">
    <property type="entry name" value="S4_RNA-bd_sf"/>
</dbReference>
<feature type="domain" description="RNA-binding S4" evidence="6">
    <location>
        <begin position="23"/>
        <end position="86"/>
    </location>
</feature>
<evidence type="ECO:0000313" key="8">
    <source>
        <dbReference type="Proteomes" id="UP001595897"/>
    </source>
</evidence>
<dbReference type="PROSITE" id="PS50889">
    <property type="entry name" value="S4"/>
    <property type="match status" value="1"/>
</dbReference>
<keyword evidence="3 4" id="KW-0238">DNA-binding</keyword>
<dbReference type="PIRSF" id="PIRSF016821">
    <property type="entry name" value="HSP15"/>
    <property type="match status" value="1"/>
</dbReference>
<reference evidence="8" key="1">
    <citation type="journal article" date="2019" name="Int. J. Syst. Evol. Microbiol.">
        <title>The Global Catalogue of Microorganisms (GCM) 10K type strain sequencing project: providing services to taxonomists for standard genome sequencing and annotation.</title>
        <authorList>
            <consortium name="The Broad Institute Genomics Platform"/>
            <consortium name="The Broad Institute Genome Sequencing Center for Infectious Disease"/>
            <person name="Wu L."/>
            <person name="Ma J."/>
        </authorList>
    </citation>
    <scope>NUCLEOTIDE SEQUENCE [LARGE SCALE GENOMIC DNA]</scope>
    <source>
        <strain evidence="8">KACC 12507</strain>
    </source>
</reference>
<dbReference type="InterPro" id="IPR002942">
    <property type="entry name" value="S4_RNA-bd"/>
</dbReference>
<dbReference type="Gene3D" id="3.10.290.10">
    <property type="entry name" value="RNA-binding S4 domain"/>
    <property type="match status" value="1"/>
</dbReference>
<dbReference type="CDD" id="cd00165">
    <property type="entry name" value="S4"/>
    <property type="match status" value="1"/>
</dbReference>
<dbReference type="Pfam" id="PF01479">
    <property type="entry name" value="S4"/>
    <property type="match status" value="1"/>
</dbReference>
<evidence type="ECO:0000256" key="3">
    <source>
        <dbReference type="ARBA" id="ARBA00023125"/>
    </source>
</evidence>
<gene>
    <name evidence="7" type="ORF">ACFO4O_00360</name>
</gene>
<evidence type="ECO:0000256" key="4">
    <source>
        <dbReference type="PIRNR" id="PIRNR016821"/>
    </source>
</evidence>
<evidence type="ECO:0000259" key="6">
    <source>
        <dbReference type="SMART" id="SM00363"/>
    </source>
</evidence>
<comment type="similarity">
    <text evidence="1 4">Belongs to the HSP15 family.</text>
</comment>
<keyword evidence="2 4" id="KW-0694">RNA-binding</keyword>
<dbReference type="SMART" id="SM00363">
    <property type="entry name" value="S4"/>
    <property type="match status" value="1"/>
</dbReference>
<name>A0ABV9LQW8_9ALTE</name>
<proteinExistence type="inferred from homology"/>
<comment type="caution">
    <text evidence="7">The sequence shown here is derived from an EMBL/GenBank/DDBJ whole genome shotgun (WGS) entry which is preliminary data.</text>
</comment>
<feature type="region of interest" description="Disordered" evidence="5">
    <location>
        <begin position="1"/>
        <end position="20"/>
    </location>
</feature>
<dbReference type="Proteomes" id="UP001595897">
    <property type="component" value="Unassembled WGS sequence"/>
</dbReference>
<dbReference type="RefSeq" id="WP_382405209.1">
    <property type="nucleotide sequence ID" value="NZ_JBHSGU010000001.1"/>
</dbReference>
<evidence type="ECO:0000256" key="2">
    <source>
        <dbReference type="ARBA" id="ARBA00022884"/>
    </source>
</evidence>
<evidence type="ECO:0000256" key="1">
    <source>
        <dbReference type="ARBA" id="ARBA00008396"/>
    </source>
</evidence>
<evidence type="ECO:0000256" key="5">
    <source>
        <dbReference type="SAM" id="MobiDB-lite"/>
    </source>
</evidence>
<protein>
    <recommendedName>
        <fullName evidence="4">Heat shock protein 15</fullName>
    </recommendedName>
</protein>
<sequence>MKKREAEKKRGHSNTTSENETSIRLDKWVWAARFCKTRSIARDLIQAGKITYNGQRTKPSRLVEIGAELKIPAGFDTKTVTVRHLSDKRVSAALASEFYCETEESLLQRARNAEARKLSVFHSPRPDSRPDKKQRRQIIKFKNQ</sequence>
<dbReference type="EMBL" id="JBHSGU010000001">
    <property type="protein sequence ID" value="MFC4698609.1"/>
    <property type="molecule type" value="Genomic_DNA"/>
</dbReference>
<evidence type="ECO:0000313" key="7">
    <source>
        <dbReference type="EMBL" id="MFC4698609.1"/>
    </source>
</evidence>
<dbReference type="SUPFAM" id="SSF55174">
    <property type="entry name" value="Alpha-L RNA-binding motif"/>
    <property type="match status" value="1"/>
</dbReference>
<accession>A0ABV9LQW8</accession>
<organism evidence="7 8">
    <name type="scientific">Glaciecola siphonariae</name>
    <dbReference type="NCBI Taxonomy" id="521012"/>
    <lineage>
        <taxon>Bacteria</taxon>
        <taxon>Pseudomonadati</taxon>
        <taxon>Pseudomonadota</taxon>
        <taxon>Gammaproteobacteria</taxon>
        <taxon>Alteromonadales</taxon>
        <taxon>Alteromonadaceae</taxon>
        <taxon>Glaciecola</taxon>
    </lineage>
</organism>
<keyword evidence="8" id="KW-1185">Reference proteome</keyword>